<accession>A0A7L8HYY4</accession>
<proteinExistence type="predicted"/>
<name>A0A7L8HYY4_9MYRI</name>
<dbReference type="GeneID" id="60236345"/>
<keyword evidence="1" id="KW-0472">Membrane</keyword>
<keyword evidence="2" id="KW-0496">Mitochondrion</keyword>
<dbReference type="RefSeq" id="YP_009945357.1">
    <property type="nucleotide sequence ID" value="NC_051495.1"/>
</dbReference>
<sequence>MPQMFPMSWLVIFFSVEFMLMLSFFLMSYIIMINEYLGENIVYNKKKVFWLW</sequence>
<evidence type="ECO:0000256" key="1">
    <source>
        <dbReference type="SAM" id="Phobius"/>
    </source>
</evidence>
<organism evidence="2">
    <name type="scientific">Epanerchodus koreanus</name>
    <dbReference type="NCBI Taxonomy" id="2678661"/>
    <lineage>
        <taxon>Eukaryota</taxon>
        <taxon>Metazoa</taxon>
        <taxon>Ecdysozoa</taxon>
        <taxon>Arthropoda</taxon>
        <taxon>Myriapoda</taxon>
        <taxon>Diplopoda</taxon>
        <taxon>Helminthomorpha</taxon>
        <taxon>Polydesmida</taxon>
        <taxon>Polydesmidae</taxon>
        <taxon>Epanerchodus</taxon>
    </lineage>
</organism>
<reference evidence="2" key="1">
    <citation type="submission" date="2020-08" db="EMBL/GenBank/DDBJ databases">
        <title>The complete mitochondrial genome of the millipede Epanerchodus koreanus #Verhoeff, 1937 collected in limestone cave of Korea (Polydesmidae: Polydesmida).</title>
        <authorList>
            <person name="Joo S."/>
            <person name="Lee J."/>
            <person name="Lee D.-Y."/>
            <person name="Xi H."/>
            <person name="Park J."/>
        </authorList>
    </citation>
    <scope>NUCLEOTIDE SEQUENCE</scope>
</reference>
<keyword evidence="1" id="KW-1133">Transmembrane helix</keyword>
<dbReference type="CTD" id="4509"/>
<keyword evidence="1" id="KW-0812">Transmembrane</keyword>
<dbReference type="AlphaFoldDB" id="A0A7L8HYY4"/>
<evidence type="ECO:0000313" key="2">
    <source>
        <dbReference type="EMBL" id="QOE55897.1"/>
    </source>
</evidence>
<geneLocation type="mitochondrion" evidence="2"/>
<protein>
    <submittedName>
        <fullName evidence="2">ATP synthase F0 subunit 8</fullName>
    </submittedName>
</protein>
<gene>
    <name evidence="2" type="primary">ATP8</name>
</gene>
<feature type="transmembrane region" description="Helical" evidence="1">
    <location>
        <begin position="12"/>
        <end position="37"/>
    </location>
</feature>
<dbReference type="EMBL" id="MT898420">
    <property type="protein sequence ID" value="QOE55897.1"/>
    <property type="molecule type" value="Genomic_DNA"/>
</dbReference>